<accession>A0A645GLV8</accession>
<dbReference type="Pfam" id="PF00266">
    <property type="entry name" value="Aminotran_5"/>
    <property type="match status" value="1"/>
</dbReference>
<keyword evidence="1" id="KW-0663">Pyridoxal phosphate</keyword>
<dbReference type="AlphaFoldDB" id="A0A645GLV8"/>
<dbReference type="InterPro" id="IPR015424">
    <property type="entry name" value="PyrdxlP-dep_Trfase"/>
</dbReference>
<comment type="caution">
    <text evidence="3">The sequence shown here is derived from an EMBL/GenBank/DDBJ whole genome shotgun (WGS) entry which is preliminary data.</text>
</comment>
<name>A0A645GLV8_9ZZZZ</name>
<organism evidence="3">
    <name type="scientific">bioreactor metagenome</name>
    <dbReference type="NCBI Taxonomy" id="1076179"/>
    <lineage>
        <taxon>unclassified sequences</taxon>
        <taxon>metagenomes</taxon>
        <taxon>ecological metagenomes</taxon>
    </lineage>
</organism>
<dbReference type="InterPro" id="IPR000192">
    <property type="entry name" value="Aminotrans_V_dom"/>
</dbReference>
<keyword evidence="3" id="KW-0808">Transferase</keyword>
<dbReference type="GO" id="GO:0031071">
    <property type="term" value="F:cysteine desulfurase activity"/>
    <property type="evidence" value="ECO:0007669"/>
    <property type="project" value="UniProtKB-EC"/>
</dbReference>
<evidence type="ECO:0000259" key="2">
    <source>
        <dbReference type="Pfam" id="PF00266"/>
    </source>
</evidence>
<evidence type="ECO:0000256" key="1">
    <source>
        <dbReference type="ARBA" id="ARBA00022898"/>
    </source>
</evidence>
<protein>
    <submittedName>
        <fullName evidence="3">Cysteine desulfurase SufS</fullName>
        <ecNumber evidence="3">2.8.1.7</ecNumber>
    </submittedName>
</protein>
<dbReference type="PANTHER" id="PTHR43586:SF8">
    <property type="entry name" value="CYSTEINE DESULFURASE 1, CHLOROPLASTIC"/>
    <property type="match status" value="1"/>
</dbReference>
<dbReference type="Gene3D" id="3.90.1150.10">
    <property type="entry name" value="Aspartate Aminotransferase, domain 1"/>
    <property type="match status" value="1"/>
</dbReference>
<dbReference type="EC" id="2.8.1.7" evidence="3"/>
<proteinExistence type="predicted"/>
<dbReference type="EMBL" id="VSSQ01073622">
    <property type="protein sequence ID" value="MPN24693.1"/>
    <property type="molecule type" value="Genomic_DNA"/>
</dbReference>
<dbReference type="InterPro" id="IPR015422">
    <property type="entry name" value="PyrdxlP-dep_Trfase_small"/>
</dbReference>
<sequence length="199" mass="22834">MTREFIDWDSPPFKEEAGTPNAMAAATMVAAVKMLDEVGLDFIHRYEHNLISYAIDGLRSIPGIELYSCCEQNEKRVSLISFIMQGIHHKMLADILSAEAAIAVRNGLFCAHPYVERLLKLSNADINYYYNNPNARFPGLVRISLGIYNNYHEIDILLALLNDIARNKSYYKQKYSQNCQTRVDSLYQEWLAAPRRRLP</sequence>
<dbReference type="PANTHER" id="PTHR43586">
    <property type="entry name" value="CYSTEINE DESULFURASE"/>
    <property type="match status" value="1"/>
</dbReference>
<feature type="domain" description="Aminotransferase class V" evidence="2">
    <location>
        <begin position="7"/>
        <end position="157"/>
    </location>
</feature>
<evidence type="ECO:0000313" key="3">
    <source>
        <dbReference type="EMBL" id="MPN24693.1"/>
    </source>
</evidence>
<dbReference type="SUPFAM" id="SSF53383">
    <property type="entry name" value="PLP-dependent transferases"/>
    <property type="match status" value="1"/>
</dbReference>
<reference evidence="3" key="1">
    <citation type="submission" date="2019-08" db="EMBL/GenBank/DDBJ databases">
        <authorList>
            <person name="Kucharzyk K."/>
            <person name="Murdoch R.W."/>
            <person name="Higgins S."/>
            <person name="Loffler F."/>
        </authorList>
    </citation>
    <scope>NUCLEOTIDE SEQUENCE</scope>
</reference>
<gene>
    <name evidence="3" type="primary">sufS_49</name>
    <name evidence="3" type="ORF">SDC9_172095</name>
</gene>